<feature type="signal peptide" evidence="3">
    <location>
        <begin position="1"/>
        <end position="22"/>
    </location>
</feature>
<sequence>MRYRKAAALLTAVLVVAGGAGCGAGSAVSHYGKVVEGGVGRTAEVEVTPGARFALAVGENASIGDSWRMGPLPDVKVASFISDEYEGPSEAAGSGGTRYFVFNAKQRGTTTVTLTNCWRCAADRVPADEQSRRYSGDAVFRITVK</sequence>
<gene>
    <name evidence="5" type="ORF">Pta02_22190</name>
</gene>
<evidence type="ECO:0000256" key="2">
    <source>
        <dbReference type="ARBA" id="ARBA00022704"/>
    </source>
</evidence>
<evidence type="ECO:0000259" key="4">
    <source>
        <dbReference type="Pfam" id="PF09394"/>
    </source>
</evidence>
<protein>
    <recommendedName>
        <fullName evidence="4">Proteinase inhibitor I42 chagasin domain-containing protein</fullName>
    </recommendedName>
</protein>
<accession>A0A8J3SWR7</accession>
<name>A0A8J3SWR7_9ACTN</name>
<dbReference type="SUPFAM" id="SSF141066">
    <property type="entry name" value="ICP-like"/>
    <property type="match status" value="1"/>
</dbReference>
<dbReference type="InterPro" id="IPR036331">
    <property type="entry name" value="Chagasin-like_sf"/>
</dbReference>
<dbReference type="InterPro" id="IPR018990">
    <property type="entry name" value="Prot_inh_I42_chagasin"/>
</dbReference>
<dbReference type="EMBL" id="BOOK01000014">
    <property type="protein sequence ID" value="GII00211.1"/>
    <property type="molecule type" value="Genomic_DNA"/>
</dbReference>
<dbReference type="Gene3D" id="2.60.40.2020">
    <property type="match status" value="1"/>
</dbReference>
<comment type="caution">
    <text evidence="5">The sequence shown here is derived from an EMBL/GenBank/DDBJ whole genome shotgun (WGS) entry which is preliminary data.</text>
</comment>
<evidence type="ECO:0000256" key="1">
    <source>
        <dbReference type="ARBA" id="ARBA00022690"/>
    </source>
</evidence>
<evidence type="ECO:0000313" key="6">
    <source>
        <dbReference type="Proteomes" id="UP000634476"/>
    </source>
</evidence>
<dbReference type="Proteomes" id="UP000634476">
    <property type="component" value="Unassembled WGS sequence"/>
</dbReference>
<dbReference type="PROSITE" id="PS51257">
    <property type="entry name" value="PROKAR_LIPOPROTEIN"/>
    <property type="match status" value="1"/>
</dbReference>
<dbReference type="GO" id="GO:0004869">
    <property type="term" value="F:cysteine-type endopeptidase inhibitor activity"/>
    <property type="evidence" value="ECO:0007669"/>
    <property type="project" value="UniProtKB-KW"/>
</dbReference>
<proteinExistence type="predicted"/>
<feature type="domain" description="Proteinase inhibitor I42 chagasin" evidence="4">
    <location>
        <begin position="47"/>
        <end position="118"/>
    </location>
</feature>
<dbReference type="AlphaFoldDB" id="A0A8J3SWR7"/>
<evidence type="ECO:0000256" key="3">
    <source>
        <dbReference type="SAM" id="SignalP"/>
    </source>
</evidence>
<dbReference type="Pfam" id="PF09394">
    <property type="entry name" value="Inhibitor_I42"/>
    <property type="match status" value="1"/>
</dbReference>
<keyword evidence="1" id="KW-0646">Protease inhibitor</keyword>
<feature type="chain" id="PRO_5038495338" description="Proteinase inhibitor I42 chagasin domain-containing protein" evidence="3">
    <location>
        <begin position="23"/>
        <end position="145"/>
    </location>
</feature>
<keyword evidence="2" id="KW-0789">Thiol protease inhibitor</keyword>
<reference evidence="5" key="1">
    <citation type="submission" date="2021-01" db="EMBL/GenBank/DDBJ databases">
        <title>Whole genome shotgun sequence of Planobispora takensis NBRC 109077.</title>
        <authorList>
            <person name="Komaki H."/>
            <person name="Tamura T."/>
        </authorList>
    </citation>
    <scope>NUCLEOTIDE SEQUENCE</scope>
    <source>
        <strain evidence="5">NBRC 109077</strain>
    </source>
</reference>
<evidence type="ECO:0000313" key="5">
    <source>
        <dbReference type="EMBL" id="GII00211.1"/>
    </source>
</evidence>
<dbReference type="RefSeq" id="WP_203874626.1">
    <property type="nucleotide sequence ID" value="NZ_BOOK01000014.1"/>
</dbReference>
<keyword evidence="6" id="KW-1185">Reference proteome</keyword>
<keyword evidence="3" id="KW-0732">Signal</keyword>
<organism evidence="5 6">
    <name type="scientific">Planobispora takensis</name>
    <dbReference type="NCBI Taxonomy" id="1367882"/>
    <lineage>
        <taxon>Bacteria</taxon>
        <taxon>Bacillati</taxon>
        <taxon>Actinomycetota</taxon>
        <taxon>Actinomycetes</taxon>
        <taxon>Streptosporangiales</taxon>
        <taxon>Streptosporangiaceae</taxon>
        <taxon>Planobispora</taxon>
    </lineage>
</organism>